<dbReference type="PANTHER" id="PTHR38478:SF1">
    <property type="entry name" value="ZINC DEPENDENT METALLOPROTEASE DOMAIN LIPOPROTEIN"/>
    <property type="match status" value="1"/>
</dbReference>
<organism evidence="5 6">
    <name type="scientific">Winogradskyella jejuensis</name>
    <dbReference type="NCBI Taxonomy" id="1089305"/>
    <lineage>
        <taxon>Bacteria</taxon>
        <taxon>Pseudomonadati</taxon>
        <taxon>Bacteroidota</taxon>
        <taxon>Flavobacteriia</taxon>
        <taxon>Flavobacteriales</taxon>
        <taxon>Flavobacteriaceae</taxon>
        <taxon>Winogradskyella</taxon>
    </lineage>
</organism>
<dbReference type="Pfam" id="PF17148">
    <property type="entry name" value="DUF5117"/>
    <property type="match status" value="1"/>
</dbReference>
<dbReference type="InterPro" id="IPR034032">
    <property type="entry name" value="Zn_MMP-like_bac"/>
</dbReference>
<dbReference type="Pfam" id="PF16313">
    <property type="entry name" value="DUF4953"/>
    <property type="match status" value="1"/>
</dbReference>
<reference evidence="6" key="1">
    <citation type="submission" date="2016-11" db="EMBL/GenBank/DDBJ databases">
        <authorList>
            <person name="Varghese N."/>
            <person name="Submissions S."/>
        </authorList>
    </citation>
    <scope>NUCLEOTIDE SEQUENCE [LARGE SCALE GENOMIC DNA]</scope>
    <source>
        <strain evidence="6">DSM 25330</strain>
    </source>
</reference>
<evidence type="ECO:0008006" key="7">
    <source>
        <dbReference type="Google" id="ProtNLM"/>
    </source>
</evidence>
<accession>A0A1M5U9D7</accession>
<dbReference type="RefSeq" id="WP_073086750.1">
    <property type="nucleotide sequence ID" value="NZ_FQWS01000002.1"/>
</dbReference>
<dbReference type="Proteomes" id="UP000184522">
    <property type="component" value="Unassembled WGS sequence"/>
</dbReference>
<dbReference type="Pfam" id="PF17162">
    <property type="entry name" value="DUF5118"/>
    <property type="match status" value="1"/>
</dbReference>
<feature type="signal peptide" evidence="1">
    <location>
        <begin position="1"/>
        <end position="25"/>
    </location>
</feature>
<dbReference type="InterPro" id="IPR033413">
    <property type="entry name" value="DUF5117"/>
</dbReference>
<dbReference type="SUPFAM" id="SSF55486">
    <property type="entry name" value="Metalloproteases ('zincins'), catalytic domain"/>
    <property type="match status" value="1"/>
</dbReference>
<keyword evidence="6" id="KW-1185">Reference proteome</keyword>
<dbReference type="InterPro" id="IPR032534">
    <property type="entry name" value="EcxA_zinc-bd"/>
</dbReference>
<feature type="domain" description="DUF5118" evidence="4">
    <location>
        <begin position="53"/>
        <end position="100"/>
    </location>
</feature>
<gene>
    <name evidence="5" type="ORF">SAMN05444148_2406</name>
</gene>
<proteinExistence type="predicted"/>
<dbReference type="GO" id="GO:0008237">
    <property type="term" value="F:metallopeptidase activity"/>
    <property type="evidence" value="ECO:0007669"/>
    <property type="project" value="InterPro"/>
</dbReference>
<dbReference type="Gene3D" id="3.40.390.10">
    <property type="entry name" value="Collagenase (Catalytic Domain)"/>
    <property type="match status" value="1"/>
</dbReference>
<evidence type="ECO:0000313" key="6">
    <source>
        <dbReference type="Proteomes" id="UP000184522"/>
    </source>
</evidence>
<evidence type="ECO:0000259" key="4">
    <source>
        <dbReference type="Pfam" id="PF17162"/>
    </source>
</evidence>
<keyword evidence="1" id="KW-0732">Signal</keyword>
<feature type="domain" description="DUF5117" evidence="3">
    <location>
        <begin position="113"/>
        <end position="301"/>
    </location>
</feature>
<name>A0A1M5U9D7_9FLAO</name>
<dbReference type="AlphaFoldDB" id="A0A1M5U9D7"/>
<dbReference type="EMBL" id="FQWS01000002">
    <property type="protein sequence ID" value="SHH59559.1"/>
    <property type="molecule type" value="Genomic_DNA"/>
</dbReference>
<dbReference type="InterPro" id="IPR033428">
    <property type="entry name" value="DUF5118"/>
</dbReference>
<dbReference type="STRING" id="1089305.SAMN05444148_2406"/>
<dbReference type="OrthoDB" id="9776599at2"/>
<evidence type="ECO:0000259" key="2">
    <source>
        <dbReference type="Pfam" id="PF16313"/>
    </source>
</evidence>
<evidence type="ECO:0000313" key="5">
    <source>
        <dbReference type="EMBL" id="SHH59559.1"/>
    </source>
</evidence>
<protein>
    <recommendedName>
        <fullName evidence="7">Zinc-dependent metalloprotease</fullName>
    </recommendedName>
</protein>
<dbReference type="CDD" id="cd04276">
    <property type="entry name" value="ZnMc_MMP_like_2"/>
    <property type="match status" value="1"/>
</dbReference>
<feature type="chain" id="PRO_5012725648" description="Zinc-dependent metalloprotease" evidence="1">
    <location>
        <begin position="26"/>
        <end position="828"/>
    </location>
</feature>
<evidence type="ECO:0000256" key="1">
    <source>
        <dbReference type="SAM" id="SignalP"/>
    </source>
</evidence>
<dbReference type="PANTHER" id="PTHR38478">
    <property type="entry name" value="PEPTIDASE M1A AND M12B"/>
    <property type="match status" value="1"/>
</dbReference>
<evidence type="ECO:0000259" key="3">
    <source>
        <dbReference type="Pfam" id="PF17148"/>
    </source>
</evidence>
<dbReference type="InterPro" id="IPR024079">
    <property type="entry name" value="MetalloPept_cat_dom_sf"/>
</dbReference>
<sequence length="828" mass="94656">MIFSKKTLVTVLCLSAFLVFDVSNAQSKRKSKKQAKSEAAIPKTEAKKKGKIKDYDKVITKDAITDDGLFKTHQVGEKYFFEIPNEYLDTDMLLVSRFAKLPSQLGGGYVNAGTKTNTRLIQWQRFKDKILIKEKSYSAVAQDSLPINISVQNNNYAPTLYAFDIQAISKDSSAVVVDVTSFYGTDVKALSGLPARFRKQYKVRNLDKSRSFINSVKSFPENIEVIQDFTYNASEPPVNTGDETISIQMNQSMILLPKDKMQPRYFDERVGWFTLSKYDYSSEKLKADRKTYIRKWRLVPKDIEAYKRGELVEPVKPIVYYLDPATPEKFRSYMKEGVELWQKAFEAAGFKNAIIAKDPPTKEEDPDFSPEDIRYSVIRYVASTTRNATGPSVSDPRTGEIIESDIIWYHNHLRSYRNRYLLETGASNPSARTLDTPEEEIGEMMKMVIAHEVGHTLGLPHNMAASYAYDVENYRDGAFTQKNGIAATIMDYARYNYIAQPGDQNIRFIRQLGPYDDYAINFGYRYYPEAKSADDEREILDQLVSAKSGDPVYMFGSQGSRFDPRSQTEDIGNNSIKASTYGLSNLKIVAKNLPAWTSDQTNNYDDLGELYGEMLGVWNRYVGHVATHIGGVYEDTKNPSQAGDVYTMVPKTLQKSAMQWLHKNAFASPTWLVDKNILNKIDYAGYTERLRGLQVRQLNRLLNFETLGRLIDYNALDTNNYSALEMLRDLRKGIWSEINSGQNVSVYRRNLQRAYVDQMKYLMTEDMNRARSRKYYNVNQSDVRALVRGELNVLKQRLKAGANSAVNTETKYHYRDALERVNSILDPK</sequence>
<feature type="domain" description="EcxA zinc-binding" evidence="2">
    <location>
        <begin position="435"/>
        <end position="739"/>
    </location>
</feature>